<comment type="function">
    <text evidence="10 11">Involved in cell wall formation. Catalyzes the final step in the synthesis of UDP-N-acetylmuramoyl-pentapeptide, the precursor of murein.</text>
</comment>
<feature type="binding site" evidence="10">
    <location>
        <begin position="138"/>
        <end position="144"/>
    </location>
    <ligand>
        <name>ATP</name>
        <dbReference type="ChEBI" id="CHEBI:30616"/>
    </ligand>
</feature>
<evidence type="ECO:0000256" key="11">
    <source>
        <dbReference type="RuleBase" id="RU004136"/>
    </source>
</evidence>
<evidence type="ECO:0000256" key="3">
    <source>
        <dbReference type="ARBA" id="ARBA00022618"/>
    </source>
</evidence>
<accession>H7ENQ3</accession>
<reference evidence="15 16" key="1">
    <citation type="submission" date="2011-09" db="EMBL/GenBank/DDBJ databases">
        <title>The draft genome of Treponema saccharophilum DSM 2985.</title>
        <authorList>
            <consortium name="US DOE Joint Genome Institute (JGI-PGF)"/>
            <person name="Lucas S."/>
            <person name="Copeland A."/>
            <person name="Lapidus A."/>
            <person name="Glavina del Rio T."/>
            <person name="Dalin E."/>
            <person name="Tice H."/>
            <person name="Bruce D."/>
            <person name="Goodwin L."/>
            <person name="Pitluck S."/>
            <person name="Peters L."/>
            <person name="Kyrpides N."/>
            <person name="Mavromatis K."/>
            <person name="Ivanova N."/>
            <person name="Markowitz V."/>
            <person name="Cheng J.-F."/>
            <person name="Hugenholtz P."/>
            <person name="Woyke T."/>
            <person name="Wu D."/>
            <person name="Gronow S."/>
            <person name="Wellnitz S."/>
            <person name="Brambilla E."/>
            <person name="Klenk H.-P."/>
            <person name="Eisen J.A."/>
        </authorList>
    </citation>
    <scope>NUCLEOTIDE SEQUENCE [LARGE SCALE GENOMIC DNA]</scope>
    <source>
        <strain evidence="15 16">DSM 2985</strain>
    </source>
</reference>
<evidence type="ECO:0000256" key="7">
    <source>
        <dbReference type="ARBA" id="ARBA00022984"/>
    </source>
</evidence>
<dbReference type="EMBL" id="AGRW01000054">
    <property type="protein sequence ID" value="EIC00536.1"/>
    <property type="molecule type" value="Genomic_DNA"/>
</dbReference>
<keyword evidence="6 10" id="KW-0133">Cell shape</keyword>
<keyword evidence="1 10" id="KW-0963">Cytoplasm</keyword>
<dbReference type="EC" id="6.3.2.10" evidence="10 11"/>
<evidence type="ECO:0000259" key="12">
    <source>
        <dbReference type="Pfam" id="PF01225"/>
    </source>
</evidence>
<evidence type="ECO:0000256" key="1">
    <source>
        <dbReference type="ARBA" id="ARBA00022490"/>
    </source>
</evidence>
<dbReference type="SUPFAM" id="SSF53623">
    <property type="entry name" value="MurD-like peptide ligases, catalytic domain"/>
    <property type="match status" value="1"/>
</dbReference>
<dbReference type="GO" id="GO:0051301">
    <property type="term" value="P:cell division"/>
    <property type="evidence" value="ECO:0007669"/>
    <property type="project" value="UniProtKB-KW"/>
</dbReference>
<organism evidence="15 16">
    <name type="scientific">Treponema saccharophilum DSM 2985</name>
    <dbReference type="NCBI Taxonomy" id="907348"/>
    <lineage>
        <taxon>Bacteria</taxon>
        <taxon>Pseudomonadati</taxon>
        <taxon>Spirochaetota</taxon>
        <taxon>Spirochaetia</taxon>
        <taxon>Spirochaetales</taxon>
        <taxon>Treponemataceae</taxon>
        <taxon>Treponema</taxon>
    </lineage>
</organism>
<dbReference type="HAMAP" id="MF_02019">
    <property type="entry name" value="MurF"/>
    <property type="match status" value="1"/>
</dbReference>
<dbReference type="Proteomes" id="UP000003571">
    <property type="component" value="Unassembled WGS sequence"/>
</dbReference>
<keyword evidence="5 10" id="KW-0067">ATP-binding</keyword>
<dbReference type="STRING" id="907348.TresaDRAFT_0009"/>
<evidence type="ECO:0000313" key="15">
    <source>
        <dbReference type="EMBL" id="EIC00536.1"/>
    </source>
</evidence>
<evidence type="ECO:0000313" key="16">
    <source>
        <dbReference type="Proteomes" id="UP000003571"/>
    </source>
</evidence>
<dbReference type="InterPro" id="IPR036615">
    <property type="entry name" value="Mur_ligase_C_dom_sf"/>
</dbReference>
<gene>
    <name evidence="10" type="primary">murF</name>
    <name evidence="15" type="ORF">TresaDRAFT_0009</name>
</gene>
<comment type="subcellular location">
    <subcellularLocation>
        <location evidence="10 11">Cytoplasm</location>
    </subcellularLocation>
</comment>
<dbReference type="GO" id="GO:0005524">
    <property type="term" value="F:ATP binding"/>
    <property type="evidence" value="ECO:0007669"/>
    <property type="project" value="UniProtKB-UniRule"/>
</dbReference>
<evidence type="ECO:0000256" key="8">
    <source>
        <dbReference type="ARBA" id="ARBA00023306"/>
    </source>
</evidence>
<name>H7ENQ3_9SPIR</name>
<comment type="caution">
    <text evidence="15">The sequence shown here is derived from an EMBL/GenBank/DDBJ whole genome shotgun (WGS) entry which is preliminary data.</text>
</comment>
<dbReference type="Gene3D" id="3.40.1390.10">
    <property type="entry name" value="MurE/MurF, N-terminal domain"/>
    <property type="match status" value="1"/>
</dbReference>
<evidence type="ECO:0000256" key="6">
    <source>
        <dbReference type="ARBA" id="ARBA00022960"/>
    </source>
</evidence>
<dbReference type="GO" id="GO:0008360">
    <property type="term" value="P:regulation of cell shape"/>
    <property type="evidence" value="ECO:0007669"/>
    <property type="project" value="UniProtKB-KW"/>
</dbReference>
<dbReference type="SUPFAM" id="SSF63418">
    <property type="entry name" value="MurE/MurF N-terminal domain"/>
    <property type="match status" value="1"/>
</dbReference>
<comment type="similarity">
    <text evidence="10">Belongs to the MurCDEF family. MurF subfamily.</text>
</comment>
<comment type="catalytic activity">
    <reaction evidence="10 11">
        <text>D-alanyl-D-alanine + UDP-N-acetyl-alpha-D-muramoyl-L-alanyl-gamma-D-glutamyl-meso-2,6-diaminopimelate + ATP = UDP-N-acetyl-alpha-D-muramoyl-L-alanyl-gamma-D-glutamyl-meso-2,6-diaminopimeloyl-D-alanyl-D-alanine + ADP + phosphate + H(+)</text>
        <dbReference type="Rhea" id="RHEA:28374"/>
        <dbReference type="ChEBI" id="CHEBI:15378"/>
        <dbReference type="ChEBI" id="CHEBI:30616"/>
        <dbReference type="ChEBI" id="CHEBI:43474"/>
        <dbReference type="ChEBI" id="CHEBI:57822"/>
        <dbReference type="ChEBI" id="CHEBI:61386"/>
        <dbReference type="ChEBI" id="CHEBI:83905"/>
        <dbReference type="ChEBI" id="CHEBI:456216"/>
        <dbReference type="EC" id="6.3.2.10"/>
    </reaction>
</comment>
<comment type="pathway">
    <text evidence="10 11">Cell wall biogenesis; peptidoglycan biosynthesis.</text>
</comment>
<evidence type="ECO:0000256" key="10">
    <source>
        <dbReference type="HAMAP-Rule" id="MF_02019"/>
    </source>
</evidence>
<dbReference type="InterPro" id="IPR035911">
    <property type="entry name" value="MurE/MurF_N"/>
</dbReference>
<evidence type="ECO:0000256" key="4">
    <source>
        <dbReference type="ARBA" id="ARBA00022741"/>
    </source>
</evidence>
<keyword evidence="4 10" id="KW-0547">Nucleotide-binding</keyword>
<dbReference type="Gene3D" id="3.40.1190.10">
    <property type="entry name" value="Mur-like, catalytic domain"/>
    <property type="match status" value="1"/>
</dbReference>
<dbReference type="InterPro" id="IPR013221">
    <property type="entry name" value="Mur_ligase_cen"/>
</dbReference>
<dbReference type="GO" id="GO:0009252">
    <property type="term" value="P:peptidoglycan biosynthetic process"/>
    <property type="evidence" value="ECO:0007669"/>
    <property type="project" value="UniProtKB-UniRule"/>
</dbReference>
<dbReference type="InterPro" id="IPR004101">
    <property type="entry name" value="Mur_ligase_C"/>
</dbReference>
<dbReference type="PANTHER" id="PTHR43024:SF1">
    <property type="entry name" value="UDP-N-ACETYLMURAMOYL-TRIPEPTIDE--D-ALANYL-D-ALANINE LIGASE"/>
    <property type="match status" value="1"/>
</dbReference>
<keyword evidence="16" id="KW-1185">Reference proteome</keyword>
<feature type="domain" description="Mur ligase N-terminal catalytic" evidence="12">
    <location>
        <begin position="46"/>
        <end position="92"/>
    </location>
</feature>
<dbReference type="InterPro" id="IPR036565">
    <property type="entry name" value="Mur-like_cat_sf"/>
</dbReference>
<feature type="domain" description="Mur ligase C-terminal" evidence="13">
    <location>
        <begin position="339"/>
        <end position="467"/>
    </location>
</feature>
<dbReference type="GO" id="GO:0008766">
    <property type="term" value="F:UDP-N-acetylmuramoylalanyl-D-glutamyl-2,6-diaminopimelate-D-alanyl-D-alanine ligase activity"/>
    <property type="evidence" value="ECO:0007669"/>
    <property type="project" value="RHEA"/>
</dbReference>
<evidence type="ECO:0000259" key="14">
    <source>
        <dbReference type="Pfam" id="PF08245"/>
    </source>
</evidence>
<dbReference type="GO" id="GO:0005737">
    <property type="term" value="C:cytoplasm"/>
    <property type="evidence" value="ECO:0007669"/>
    <property type="project" value="UniProtKB-SubCell"/>
</dbReference>
<dbReference type="AlphaFoldDB" id="H7ENQ3"/>
<dbReference type="PANTHER" id="PTHR43024">
    <property type="entry name" value="UDP-N-ACETYLMURAMOYL-TRIPEPTIDE--D-ALANYL-D-ALANINE LIGASE"/>
    <property type="match status" value="1"/>
</dbReference>
<evidence type="ECO:0000256" key="2">
    <source>
        <dbReference type="ARBA" id="ARBA00022598"/>
    </source>
</evidence>
<dbReference type="GO" id="GO:0047480">
    <property type="term" value="F:UDP-N-acetylmuramoyl-tripeptide-D-alanyl-D-alanine ligase activity"/>
    <property type="evidence" value="ECO:0007669"/>
    <property type="project" value="UniProtKB-UniRule"/>
</dbReference>
<proteinExistence type="inferred from homology"/>
<dbReference type="InterPro" id="IPR000713">
    <property type="entry name" value="Mur_ligase_N"/>
</dbReference>
<dbReference type="NCBIfam" id="TIGR01143">
    <property type="entry name" value="murF"/>
    <property type="match status" value="1"/>
</dbReference>
<dbReference type="SUPFAM" id="SSF53244">
    <property type="entry name" value="MurD-like peptide ligases, peptide-binding domain"/>
    <property type="match status" value="1"/>
</dbReference>
<evidence type="ECO:0000256" key="5">
    <source>
        <dbReference type="ARBA" id="ARBA00022840"/>
    </source>
</evidence>
<keyword evidence="2 10" id="KW-0436">Ligase</keyword>
<protein>
    <recommendedName>
        <fullName evidence="10 11">UDP-N-acetylmuramoyl-tripeptide--D-alanyl-D-alanine ligase</fullName>
        <ecNumber evidence="10 11">6.3.2.10</ecNumber>
    </recommendedName>
    <alternativeName>
        <fullName evidence="10">D-alanyl-D-alanine-adding enzyme</fullName>
    </alternativeName>
</protein>
<dbReference type="InterPro" id="IPR051046">
    <property type="entry name" value="MurCDEF_CellWall_CoF430Synth"/>
</dbReference>
<dbReference type="Pfam" id="PF08245">
    <property type="entry name" value="Mur_ligase_M"/>
    <property type="match status" value="1"/>
</dbReference>
<dbReference type="Pfam" id="PF01225">
    <property type="entry name" value="Mur_ligase"/>
    <property type="match status" value="1"/>
</dbReference>
<dbReference type="eggNOG" id="COG0770">
    <property type="taxonomic scope" value="Bacteria"/>
</dbReference>
<evidence type="ECO:0000259" key="13">
    <source>
        <dbReference type="Pfam" id="PF02875"/>
    </source>
</evidence>
<dbReference type="InterPro" id="IPR005863">
    <property type="entry name" value="UDP-N-AcMur_synth"/>
</dbReference>
<keyword evidence="7 10" id="KW-0573">Peptidoglycan synthesis</keyword>
<dbReference type="Pfam" id="PF02875">
    <property type="entry name" value="Mur_ligase_C"/>
    <property type="match status" value="1"/>
</dbReference>
<keyword evidence="9 10" id="KW-0961">Cell wall biogenesis/degradation</keyword>
<dbReference type="Gene3D" id="3.90.190.20">
    <property type="entry name" value="Mur ligase, C-terminal domain"/>
    <property type="match status" value="1"/>
</dbReference>
<dbReference type="UniPathway" id="UPA00219"/>
<dbReference type="GO" id="GO:0071555">
    <property type="term" value="P:cell wall organization"/>
    <property type="evidence" value="ECO:0007669"/>
    <property type="project" value="UniProtKB-KW"/>
</dbReference>
<keyword evidence="3 10" id="KW-0132">Cell division</keyword>
<evidence type="ECO:0000256" key="9">
    <source>
        <dbReference type="ARBA" id="ARBA00023316"/>
    </source>
</evidence>
<keyword evidence="8 10" id="KW-0131">Cell cycle</keyword>
<dbReference type="PATRIC" id="fig|907348.3.peg.2582"/>
<sequence length="480" mass="50382">MSDCGKSAAIMAGMKASLLTLDEVLGALSAVGGRVLCGDTGKFCFTSVETDSRNVVPGTLFVPLVGEFRDGHAFVAQALEKGASVVFVSRDDGDVLAAAEKYPGAVLIHCGNTMRALQLAAGAYVGKFPALLRCSVTGSSGKTTTKELCASILSQKYKVVANPGNFNSETGLPLSVFRIRGGDELGLFEMGMNRVDEIGEIASVFRPNYAVITNIGTAHIGILGSRENIAREKRKIFSYMDGDGVAVIPAADDFADFLAEGVRGKVVRYGLGVNPRIALVADEGLSGTVFSVDGVEMRLALPGRYNFLDALGAVSLALELGLTAEQIKKGIEAVGVLGGRSEIVRGRFTVLKDCYNANPDSMEKAVELCSSVEFDGRKIFVLGDMLELGAESEAAHRALGRLVSESGADAAVFVGDESGFSYEECAASGRVPCVFVRGRDEKSISAAAEALLSFAADGDFVLLKGSRGIGLERILPLVGM</sequence>
<feature type="domain" description="Mur ligase central" evidence="14">
    <location>
        <begin position="136"/>
        <end position="316"/>
    </location>
</feature>